<dbReference type="EC" id="2.7.13.3" evidence="2"/>
<evidence type="ECO:0000259" key="8">
    <source>
        <dbReference type="PROSITE" id="PS50109"/>
    </source>
</evidence>
<comment type="caution">
    <text evidence="11">The sequence shown here is derived from an EMBL/GenBank/DDBJ whole genome shotgun (WGS) entry which is preliminary data.</text>
</comment>
<keyword evidence="4" id="KW-0547">Nucleotide-binding</keyword>
<dbReference type="SMART" id="SM00387">
    <property type="entry name" value="HATPase_c"/>
    <property type="match status" value="1"/>
</dbReference>
<feature type="domain" description="Histidine kinase" evidence="8">
    <location>
        <begin position="157"/>
        <end position="415"/>
    </location>
</feature>
<evidence type="ECO:0000256" key="4">
    <source>
        <dbReference type="ARBA" id="ARBA00022741"/>
    </source>
</evidence>
<dbReference type="InterPro" id="IPR004358">
    <property type="entry name" value="Sig_transdc_His_kin-like_C"/>
</dbReference>
<dbReference type="PROSITE" id="PS50112">
    <property type="entry name" value="PAS"/>
    <property type="match status" value="1"/>
</dbReference>
<keyword evidence="12" id="KW-1185">Reference proteome</keyword>
<dbReference type="PANTHER" id="PTHR43065">
    <property type="entry name" value="SENSOR HISTIDINE KINASE"/>
    <property type="match status" value="1"/>
</dbReference>
<dbReference type="EMBL" id="LNYL01000050">
    <property type="protein sequence ID" value="KTD24620.1"/>
    <property type="molecule type" value="Genomic_DNA"/>
</dbReference>
<evidence type="ECO:0000313" key="11">
    <source>
        <dbReference type="EMBL" id="KTD24620.1"/>
    </source>
</evidence>
<keyword evidence="7" id="KW-0902">Two-component regulatory system</keyword>
<dbReference type="Pfam" id="PF02518">
    <property type="entry name" value="HATPase_c"/>
    <property type="match status" value="1"/>
</dbReference>
<dbReference type="STRING" id="466.Lmac_2707"/>
<evidence type="ECO:0000256" key="2">
    <source>
        <dbReference type="ARBA" id="ARBA00012438"/>
    </source>
</evidence>
<dbReference type="SMART" id="SM00091">
    <property type="entry name" value="PAS"/>
    <property type="match status" value="1"/>
</dbReference>
<feature type="domain" description="PAS" evidence="9">
    <location>
        <begin position="10"/>
        <end position="63"/>
    </location>
</feature>
<gene>
    <name evidence="11" type="ORF">Lmac_2707</name>
</gene>
<dbReference type="PROSITE" id="PS50109">
    <property type="entry name" value="HIS_KIN"/>
    <property type="match status" value="1"/>
</dbReference>
<evidence type="ECO:0000313" key="12">
    <source>
        <dbReference type="Proteomes" id="UP000054908"/>
    </source>
</evidence>
<dbReference type="SUPFAM" id="SSF55785">
    <property type="entry name" value="PYP-like sensor domain (PAS domain)"/>
    <property type="match status" value="1"/>
</dbReference>
<dbReference type="PANTHER" id="PTHR43065:SF46">
    <property type="entry name" value="C4-DICARBOXYLATE TRANSPORT SENSOR PROTEIN DCTB"/>
    <property type="match status" value="1"/>
</dbReference>
<feature type="domain" description="PAC" evidence="10">
    <location>
        <begin position="87"/>
        <end position="137"/>
    </location>
</feature>
<dbReference type="GO" id="GO:0005524">
    <property type="term" value="F:ATP binding"/>
    <property type="evidence" value="ECO:0007669"/>
    <property type="project" value="UniProtKB-KW"/>
</dbReference>
<dbReference type="CDD" id="cd00130">
    <property type="entry name" value="PAS"/>
    <property type="match status" value="1"/>
</dbReference>
<evidence type="ECO:0000256" key="6">
    <source>
        <dbReference type="ARBA" id="ARBA00022840"/>
    </source>
</evidence>
<dbReference type="InterPro" id="IPR005467">
    <property type="entry name" value="His_kinase_dom"/>
</dbReference>
<evidence type="ECO:0000259" key="9">
    <source>
        <dbReference type="PROSITE" id="PS50112"/>
    </source>
</evidence>
<dbReference type="OrthoDB" id="9808408at2"/>
<dbReference type="PATRIC" id="fig|466.6.peg.2891"/>
<dbReference type="InterPro" id="IPR003594">
    <property type="entry name" value="HATPase_dom"/>
</dbReference>
<keyword evidence="3 11" id="KW-0808">Transferase</keyword>
<dbReference type="AlphaFoldDB" id="A0A0W0VWV1"/>
<dbReference type="InterPro" id="IPR035965">
    <property type="entry name" value="PAS-like_dom_sf"/>
</dbReference>
<dbReference type="SUPFAM" id="SSF55874">
    <property type="entry name" value="ATPase domain of HSP90 chaperone/DNA topoisomerase II/histidine kinase"/>
    <property type="match status" value="1"/>
</dbReference>
<evidence type="ECO:0000256" key="3">
    <source>
        <dbReference type="ARBA" id="ARBA00022679"/>
    </source>
</evidence>
<reference evidence="11 12" key="1">
    <citation type="submission" date="2015-11" db="EMBL/GenBank/DDBJ databases">
        <title>Genomic analysis of 38 Legionella species identifies large and diverse effector repertoires.</title>
        <authorList>
            <person name="Burstein D."/>
            <person name="Amaro F."/>
            <person name="Zusman T."/>
            <person name="Lifshitz Z."/>
            <person name="Cohen O."/>
            <person name="Gilbert J.A."/>
            <person name="Pupko T."/>
            <person name="Shuman H.A."/>
            <person name="Segal G."/>
        </authorList>
    </citation>
    <scope>NUCLEOTIDE SEQUENCE [LARGE SCALE GENOMIC DNA]</scope>
    <source>
        <strain evidence="11 12">PX-1-G2-E2</strain>
    </source>
</reference>
<dbReference type="RefSeq" id="WP_058453390.1">
    <property type="nucleotide sequence ID" value="NZ_CAAAIB010000001.1"/>
</dbReference>
<evidence type="ECO:0000256" key="5">
    <source>
        <dbReference type="ARBA" id="ARBA00022777"/>
    </source>
</evidence>
<keyword evidence="5 11" id="KW-0418">Kinase</keyword>
<protein>
    <recommendedName>
        <fullName evidence="2">histidine kinase</fullName>
        <ecNumber evidence="2">2.7.13.3</ecNumber>
    </recommendedName>
</protein>
<keyword evidence="6" id="KW-0067">ATP-binding</keyword>
<dbReference type="InterPro" id="IPR000700">
    <property type="entry name" value="PAS-assoc_C"/>
</dbReference>
<accession>A0A0W0VWV1</accession>
<organism evidence="11 12">
    <name type="scientific">Legionella maceachernii</name>
    <dbReference type="NCBI Taxonomy" id="466"/>
    <lineage>
        <taxon>Bacteria</taxon>
        <taxon>Pseudomonadati</taxon>
        <taxon>Pseudomonadota</taxon>
        <taxon>Gammaproteobacteria</taxon>
        <taxon>Legionellales</taxon>
        <taxon>Legionellaceae</taxon>
        <taxon>Legionella</taxon>
    </lineage>
</organism>
<dbReference type="Gene3D" id="3.30.450.20">
    <property type="entry name" value="PAS domain"/>
    <property type="match status" value="1"/>
</dbReference>
<comment type="catalytic activity">
    <reaction evidence="1">
        <text>ATP + protein L-histidine = ADP + protein N-phospho-L-histidine.</text>
        <dbReference type="EC" id="2.7.13.3"/>
    </reaction>
</comment>
<dbReference type="PROSITE" id="PS50113">
    <property type="entry name" value="PAC"/>
    <property type="match status" value="1"/>
</dbReference>
<dbReference type="PRINTS" id="PR00344">
    <property type="entry name" value="BCTRLSENSOR"/>
</dbReference>
<dbReference type="Proteomes" id="UP000054908">
    <property type="component" value="Unassembled WGS sequence"/>
</dbReference>
<dbReference type="NCBIfam" id="TIGR00229">
    <property type="entry name" value="sensory_box"/>
    <property type="match status" value="1"/>
</dbReference>
<name>A0A0W0VWV1_9GAMM</name>
<evidence type="ECO:0000256" key="1">
    <source>
        <dbReference type="ARBA" id="ARBA00000085"/>
    </source>
</evidence>
<dbReference type="GO" id="GO:0000160">
    <property type="term" value="P:phosphorelay signal transduction system"/>
    <property type="evidence" value="ECO:0007669"/>
    <property type="project" value="UniProtKB-KW"/>
</dbReference>
<dbReference type="Pfam" id="PF13426">
    <property type="entry name" value="PAS_9"/>
    <property type="match status" value="1"/>
</dbReference>
<dbReference type="GO" id="GO:0004673">
    <property type="term" value="F:protein histidine kinase activity"/>
    <property type="evidence" value="ECO:0007669"/>
    <property type="project" value="UniProtKB-EC"/>
</dbReference>
<dbReference type="InterPro" id="IPR036890">
    <property type="entry name" value="HATPase_C_sf"/>
</dbReference>
<evidence type="ECO:0000259" key="10">
    <source>
        <dbReference type="PROSITE" id="PS50113"/>
    </source>
</evidence>
<proteinExistence type="predicted"/>
<sequence>MEKNDELEELNKKWHQILEVAPDAMLIVNEKGEIIFANLQCENIFKYSKEELLGQLIEVLIPEPYKSRHPEYRTHYFKKPRTRPMGSGMELYGQRKNQEIFPVEISLSPLKIKNGLIALAAIRDITERKKIEKTLAELNQKLLLSARQAGMAEVANAVLHNLGNVLTSISVSMECLRDKSRHFQFIKNILRINQLIRDHALDLSEFLSTDKMGKKIPEYLAQFSQLLEDEYNEITREIQNIHSLLKLAIEIISKQEAISGSAMLVENVSVEAILESAIKIADLGKIEKLIITKKIDQIPLVATDQNKLLQILINLIMNGKEALLEVDTPHKKIIISAKKHRNQHIQISVRDNGSGILPENLRHIFSFGFSTKEKGHGYGLHNSALLAKELGGSLKVTSAGVGMGATFTLTLPIKQM</sequence>
<evidence type="ECO:0000256" key="7">
    <source>
        <dbReference type="ARBA" id="ARBA00023012"/>
    </source>
</evidence>
<dbReference type="InterPro" id="IPR000014">
    <property type="entry name" value="PAS"/>
</dbReference>
<dbReference type="Gene3D" id="3.30.565.10">
    <property type="entry name" value="Histidine kinase-like ATPase, C-terminal domain"/>
    <property type="match status" value="1"/>
</dbReference>